<feature type="domain" description="NodB homology" evidence="5">
    <location>
        <begin position="64"/>
        <end position="286"/>
    </location>
</feature>
<dbReference type="PANTHER" id="PTHR43123:SF1">
    <property type="entry name" value="POLYSACCHARIDE DEACETYLASE-RELATED"/>
    <property type="match status" value="1"/>
</dbReference>
<evidence type="ECO:0000256" key="3">
    <source>
        <dbReference type="ARBA" id="ARBA00020071"/>
    </source>
</evidence>
<dbReference type="RefSeq" id="WP_092860282.1">
    <property type="nucleotide sequence ID" value="NZ_FOQH01000005.1"/>
</dbReference>
<dbReference type="InterPro" id="IPR011330">
    <property type="entry name" value="Glyco_hydro/deAcase_b/a-brl"/>
</dbReference>
<accession>A0A1I3H3M9</accession>
<evidence type="ECO:0000256" key="2">
    <source>
        <dbReference type="ARBA" id="ARBA00010973"/>
    </source>
</evidence>
<protein>
    <recommendedName>
        <fullName evidence="3">Chitooligosaccharide deacetylase</fullName>
    </recommendedName>
    <alternativeName>
        <fullName evidence="4">Nodulation protein B</fullName>
    </alternativeName>
</protein>
<dbReference type="PROSITE" id="PS51677">
    <property type="entry name" value="NODB"/>
    <property type="match status" value="1"/>
</dbReference>
<comment type="function">
    <text evidence="1">Is involved in generating a small heat-stable compound (Nod), an acylated oligomer of N-acetylglucosamine, that stimulates mitosis in various plant protoplasts.</text>
</comment>
<proteinExistence type="inferred from homology"/>
<dbReference type="PANTHER" id="PTHR43123">
    <property type="entry name" value="POLYSACCHARIDE DEACETYLASE-RELATED"/>
    <property type="match status" value="1"/>
</dbReference>
<dbReference type="Pfam" id="PF01522">
    <property type="entry name" value="Polysacc_deac_1"/>
    <property type="match status" value="1"/>
</dbReference>
<dbReference type="OrthoDB" id="9787041at2"/>
<gene>
    <name evidence="6" type="ORF">SAMN05216258_105479</name>
</gene>
<dbReference type="GO" id="GO:0016810">
    <property type="term" value="F:hydrolase activity, acting on carbon-nitrogen (but not peptide) bonds"/>
    <property type="evidence" value="ECO:0007669"/>
    <property type="project" value="InterPro"/>
</dbReference>
<evidence type="ECO:0000313" key="7">
    <source>
        <dbReference type="Proteomes" id="UP000199377"/>
    </source>
</evidence>
<organism evidence="6 7">
    <name type="scientific">Albimonas pacifica</name>
    <dbReference type="NCBI Taxonomy" id="1114924"/>
    <lineage>
        <taxon>Bacteria</taxon>
        <taxon>Pseudomonadati</taxon>
        <taxon>Pseudomonadota</taxon>
        <taxon>Alphaproteobacteria</taxon>
        <taxon>Rhodobacterales</taxon>
        <taxon>Paracoccaceae</taxon>
        <taxon>Albimonas</taxon>
    </lineage>
</organism>
<evidence type="ECO:0000256" key="4">
    <source>
        <dbReference type="ARBA" id="ARBA00032976"/>
    </source>
</evidence>
<evidence type="ECO:0000259" key="5">
    <source>
        <dbReference type="PROSITE" id="PS51677"/>
    </source>
</evidence>
<dbReference type="Gene3D" id="3.20.20.370">
    <property type="entry name" value="Glycoside hydrolase/deacetylase"/>
    <property type="match status" value="1"/>
</dbReference>
<evidence type="ECO:0000313" key="6">
    <source>
        <dbReference type="EMBL" id="SFI30167.1"/>
    </source>
</evidence>
<dbReference type="Proteomes" id="UP000199377">
    <property type="component" value="Unassembled WGS sequence"/>
</dbReference>
<dbReference type="EMBL" id="FOQH01000005">
    <property type="protein sequence ID" value="SFI30167.1"/>
    <property type="molecule type" value="Genomic_DNA"/>
</dbReference>
<evidence type="ECO:0000256" key="1">
    <source>
        <dbReference type="ARBA" id="ARBA00003236"/>
    </source>
</evidence>
<comment type="similarity">
    <text evidence="2">Belongs to the polysaccharide deacetylase family.</text>
</comment>
<keyword evidence="7" id="KW-1185">Reference proteome</keyword>
<reference evidence="6 7" key="1">
    <citation type="submission" date="2016-10" db="EMBL/GenBank/DDBJ databases">
        <authorList>
            <person name="de Groot N.N."/>
        </authorList>
    </citation>
    <scope>NUCLEOTIDE SEQUENCE [LARGE SCALE GENOMIC DNA]</scope>
    <source>
        <strain evidence="6 7">CGMCC 1.11030</strain>
    </source>
</reference>
<sequence>MDDRRNLRGWWDGAPPPPWPEGRGLAVSVVVNVEEGAEFSVADGDAVNERLPEANQRLDALPDPCMESQFAYGARAGFRRVLDALAAHGVPATFSTCGRAAERTPWLVQAAQAAGHEISCHGWRWESHAGMAEADERAAIARAHAAVAAATGAAPVGWHTRSASSPNTRRLLAEHGGFLYDSDAYDDDLPYTVAVAGRPHVVLPYAFDTNDMRFEPGGGFIQARDFADYCLAALERLRAEAARGEARMLSIGLHPRLIGRPARIGGLETLLAALARLAETGEVWPARRRDIAQRWRAAAGLPPWTPSLPEPTP</sequence>
<dbReference type="SUPFAM" id="SSF88713">
    <property type="entry name" value="Glycoside hydrolase/deacetylase"/>
    <property type="match status" value="1"/>
</dbReference>
<dbReference type="AlphaFoldDB" id="A0A1I3H3M9"/>
<dbReference type="GO" id="GO:0005975">
    <property type="term" value="P:carbohydrate metabolic process"/>
    <property type="evidence" value="ECO:0007669"/>
    <property type="project" value="InterPro"/>
</dbReference>
<dbReference type="InterPro" id="IPR002509">
    <property type="entry name" value="NODB_dom"/>
</dbReference>
<dbReference type="STRING" id="1114924.SAMN05216258_105479"/>
<name>A0A1I3H3M9_9RHOB</name>